<dbReference type="EMBL" id="SKBQ01000019">
    <property type="protein sequence ID" value="TPX16185.1"/>
    <property type="molecule type" value="Genomic_DNA"/>
</dbReference>
<feature type="compositionally biased region" description="Polar residues" evidence="1">
    <location>
        <begin position="398"/>
        <end position="412"/>
    </location>
</feature>
<sequence>MDPRTWARAFSSTKKQEQALQSQQQQKSQIMYTQSNGYGSKSSTTMMAAPPLPPPAVIPATLEAIAKTSHAMTDFVHSLGAFAHVELEPLAREMADLRLVLELLRDEPAVPRALHDLVAGVAGWCADALGRVDAVLAECREGPARSGRWAGKGKSEVAGLRARLEAYRRALALALEVATLPFPSNKDSFPIQGSDVSQEADAILQKINRLQAQIPQAEWGSRRSRFTLQSHLNDMAGYVEAVAGREIVTTYEIPESPYQINPGSRPVSRKSSLSLKRMRNALTRVATSESHTRSSSISSESTPSLDPAGSWQQQAPEEEFAVAAKTPSLIRMQHRTAVHPRDLDDLSAVRRGSHSSSSTANRVSKTSSMASEGFPTPAPTRPLPALPQTRRVSDHASVDSSIPGSPQTSRNSKSSRTASTIDRASRTSSTRTPLSPVFKDPTVESPPLSPKHVTQMKMYPTNSKIPGERDQPALQMDLSPSSTILSYRSGNNVLKIWSLSDEGERLEASIKFSFLVKAQTRSRDFFVRSHAILAEPTNLVAIATGFGTTVEVHNWQRKKKVQSFSDADRWASVRSDVFSAGWSPLAIYRAESDTISIYPAEKEGKKPFGKPYKIDLKKAGLPLLPKYPELAYSTTGPVLLAASGPRPPRLGEPPSGNVTMLMAWEIKDPAAVAAGQVDPHIPYKWLKPRHPELETALPTCLSTYGSVAVSIWIPAGYRSVPARGMPGGYQLVPVSVTERHVLVWELQSNKTSTFSIPDALSCVSPDCRLLAYCDPKGVRSGGRGKIAVLDVMSGEELWRWPSPELAPGLAGWEALEDLGQVADLAFSGDAGVLFVGGADGSVAMFKVQEGGMAAAAAGREGWGG</sequence>
<dbReference type="InterPro" id="IPR036322">
    <property type="entry name" value="WD40_repeat_dom_sf"/>
</dbReference>
<accession>A0A507AZC4</accession>
<feature type="region of interest" description="Disordered" evidence="1">
    <location>
        <begin position="283"/>
        <end position="316"/>
    </location>
</feature>
<organism evidence="2 3">
    <name type="scientific">Thyridium curvatum</name>
    <dbReference type="NCBI Taxonomy" id="1093900"/>
    <lineage>
        <taxon>Eukaryota</taxon>
        <taxon>Fungi</taxon>
        <taxon>Dikarya</taxon>
        <taxon>Ascomycota</taxon>
        <taxon>Pezizomycotina</taxon>
        <taxon>Sordariomycetes</taxon>
        <taxon>Sordariomycetidae</taxon>
        <taxon>Thyridiales</taxon>
        <taxon>Thyridiaceae</taxon>
        <taxon>Thyridium</taxon>
    </lineage>
</organism>
<protein>
    <submittedName>
        <fullName evidence="2">Uncharacterized protein</fullName>
    </submittedName>
</protein>
<dbReference type="AlphaFoldDB" id="A0A507AZC4"/>
<proteinExistence type="predicted"/>
<comment type="caution">
    <text evidence="2">The sequence shown here is derived from an EMBL/GenBank/DDBJ whole genome shotgun (WGS) entry which is preliminary data.</text>
</comment>
<dbReference type="STRING" id="1093900.A0A507AZC4"/>
<dbReference type="Gene3D" id="2.130.10.10">
    <property type="entry name" value="YVTN repeat-like/Quinoprotein amine dehydrogenase"/>
    <property type="match status" value="1"/>
</dbReference>
<gene>
    <name evidence="2" type="ORF">E0L32_004180</name>
</gene>
<dbReference type="SUPFAM" id="SSF50978">
    <property type="entry name" value="WD40 repeat-like"/>
    <property type="match status" value="1"/>
</dbReference>
<dbReference type="Proteomes" id="UP000319257">
    <property type="component" value="Unassembled WGS sequence"/>
</dbReference>
<feature type="compositionally biased region" description="Low complexity" evidence="1">
    <location>
        <begin position="18"/>
        <end position="28"/>
    </location>
</feature>
<dbReference type="OrthoDB" id="5242786at2759"/>
<feature type="compositionally biased region" description="Polar residues" evidence="1">
    <location>
        <begin position="359"/>
        <end position="370"/>
    </location>
</feature>
<dbReference type="InParanoid" id="A0A507AZC4"/>
<dbReference type="RefSeq" id="XP_030997896.1">
    <property type="nucleotide sequence ID" value="XM_031138562.1"/>
</dbReference>
<dbReference type="GeneID" id="41971627"/>
<dbReference type="InterPro" id="IPR015943">
    <property type="entry name" value="WD40/YVTN_repeat-like_dom_sf"/>
</dbReference>
<feature type="compositionally biased region" description="Low complexity" evidence="1">
    <location>
        <begin position="287"/>
        <end position="304"/>
    </location>
</feature>
<keyword evidence="3" id="KW-1185">Reference proteome</keyword>
<evidence type="ECO:0000256" key="1">
    <source>
        <dbReference type="SAM" id="MobiDB-lite"/>
    </source>
</evidence>
<feature type="region of interest" description="Disordered" evidence="1">
    <location>
        <begin position="1"/>
        <end position="28"/>
    </location>
</feature>
<feature type="compositionally biased region" description="Low complexity" evidence="1">
    <location>
        <begin position="414"/>
        <end position="432"/>
    </location>
</feature>
<evidence type="ECO:0000313" key="2">
    <source>
        <dbReference type="EMBL" id="TPX16185.1"/>
    </source>
</evidence>
<name>A0A507AZC4_9PEZI</name>
<feature type="region of interest" description="Disordered" evidence="1">
    <location>
        <begin position="341"/>
        <end position="454"/>
    </location>
</feature>
<reference evidence="2 3" key="1">
    <citation type="submission" date="2019-06" db="EMBL/GenBank/DDBJ databases">
        <title>Draft genome sequence of the filamentous fungus Phialemoniopsis curvata isolated from diesel fuel.</title>
        <authorList>
            <person name="Varaljay V.A."/>
            <person name="Lyon W.J."/>
            <person name="Crouch A.L."/>
            <person name="Drake C.E."/>
            <person name="Hollomon J.M."/>
            <person name="Nadeau L.J."/>
            <person name="Nunn H.S."/>
            <person name="Stevenson B.S."/>
            <person name="Bojanowski C.L."/>
            <person name="Crookes-Goodson W.J."/>
        </authorList>
    </citation>
    <scope>NUCLEOTIDE SEQUENCE [LARGE SCALE GENOMIC DNA]</scope>
    <source>
        <strain evidence="2 3">D216</strain>
    </source>
</reference>
<feature type="compositionally biased region" description="Pro residues" evidence="1">
    <location>
        <begin position="376"/>
        <end position="385"/>
    </location>
</feature>
<evidence type="ECO:0000313" key="3">
    <source>
        <dbReference type="Proteomes" id="UP000319257"/>
    </source>
</evidence>